<feature type="repeat" description="ANK" evidence="3">
    <location>
        <begin position="493"/>
        <end position="526"/>
    </location>
</feature>
<dbReference type="SUPFAM" id="SSF48403">
    <property type="entry name" value="Ankyrin repeat"/>
    <property type="match status" value="2"/>
</dbReference>
<dbReference type="Pfam" id="PF13637">
    <property type="entry name" value="Ank_4"/>
    <property type="match status" value="2"/>
</dbReference>
<dbReference type="RefSeq" id="WP_147771275.1">
    <property type="nucleotide sequence ID" value="NZ_SAYB01000006.1"/>
</dbReference>
<dbReference type="Gene3D" id="1.25.40.20">
    <property type="entry name" value="Ankyrin repeat-containing domain"/>
    <property type="match status" value="6"/>
</dbReference>
<dbReference type="PANTHER" id="PTHR24188">
    <property type="entry name" value="ANKYRIN REPEAT PROTEIN"/>
    <property type="match status" value="1"/>
</dbReference>
<evidence type="ECO:0000256" key="1">
    <source>
        <dbReference type="ARBA" id="ARBA00022737"/>
    </source>
</evidence>
<feature type="repeat" description="ANK" evidence="3">
    <location>
        <begin position="460"/>
        <end position="492"/>
    </location>
</feature>
<protein>
    <submittedName>
        <fullName evidence="5">Ankyrin repeat domain-containing protein</fullName>
    </submittedName>
</protein>
<evidence type="ECO:0000313" key="6">
    <source>
        <dbReference type="Proteomes" id="UP000322814"/>
    </source>
</evidence>
<dbReference type="InterPro" id="IPR036770">
    <property type="entry name" value="Ankyrin_rpt-contain_sf"/>
</dbReference>
<evidence type="ECO:0000256" key="2">
    <source>
        <dbReference type="ARBA" id="ARBA00023043"/>
    </source>
</evidence>
<dbReference type="PROSITE" id="PS50297">
    <property type="entry name" value="ANK_REP_REGION"/>
    <property type="match status" value="6"/>
</dbReference>
<feature type="repeat" description="ANK" evidence="3">
    <location>
        <begin position="202"/>
        <end position="234"/>
    </location>
</feature>
<proteinExistence type="predicted"/>
<evidence type="ECO:0000256" key="3">
    <source>
        <dbReference type="PROSITE-ProRule" id="PRU00023"/>
    </source>
</evidence>
<dbReference type="InterPro" id="IPR002110">
    <property type="entry name" value="Ankyrin_rpt"/>
</dbReference>
<feature type="repeat" description="ANK" evidence="3">
    <location>
        <begin position="169"/>
        <end position="201"/>
    </location>
</feature>
<comment type="caution">
    <text evidence="5">The sequence shown here is derived from an EMBL/GenBank/DDBJ whole genome shotgun (WGS) entry which is preliminary data.</text>
</comment>
<feature type="repeat" description="ANK" evidence="3">
    <location>
        <begin position="57"/>
        <end position="90"/>
    </location>
</feature>
<dbReference type="PROSITE" id="PS50088">
    <property type="entry name" value="ANK_REPEAT"/>
    <property type="match status" value="8"/>
</dbReference>
<name>A0A5C8EEH1_9SPIR</name>
<keyword evidence="1" id="KW-0677">Repeat</keyword>
<reference evidence="5 6" key="1">
    <citation type="journal article" date="1992" name="Lakartidningen">
        <title>[Penicillin V and not amoxicillin is the first choice preparation in acute otitis].</title>
        <authorList>
            <person name="Kamme C."/>
            <person name="Lundgren K."/>
            <person name="Prellner K."/>
        </authorList>
    </citation>
    <scope>NUCLEOTIDE SEQUENCE [LARGE SCALE GENOMIC DNA]</scope>
    <source>
        <strain evidence="5 6">PC4580III</strain>
    </source>
</reference>
<dbReference type="Pfam" id="PF00023">
    <property type="entry name" value="Ank"/>
    <property type="match status" value="1"/>
</dbReference>
<dbReference type="Pfam" id="PF12796">
    <property type="entry name" value="Ank_2"/>
    <property type="match status" value="3"/>
</dbReference>
<dbReference type="PANTHER" id="PTHR24188:SF29">
    <property type="entry name" value="GH09064P"/>
    <property type="match status" value="1"/>
</dbReference>
<dbReference type="SMART" id="SM00248">
    <property type="entry name" value="ANK"/>
    <property type="match status" value="13"/>
</dbReference>
<feature type="region of interest" description="Disordered" evidence="4">
    <location>
        <begin position="254"/>
        <end position="306"/>
    </location>
</feature>
<feature type="repeat" description="ANK" evidence="3">
    <location>
        <begin position="135"/>
        <end position="167"/>
    </location>
</feature>
<feature type="repeat" description="ANK" evidence="3">
    <location>
        <begin position="101"/>
        <end position="133"/>
    </location>
</feature>
<keyword evidence="2 3" id="KW-0040">ANK repeat</keyword>
<feature type="repeat" description="ANK" evidence="3">
    <location>
        <begin position="391"/>
        <end position="423"/>
    </location>
</feature>
<organism evidence="5 6">
    <name type="scientific">Brachyspira aalborgi</name>
    <dbReference type="NCBI Taxonomy" id="29522"/>
    <lineage>
        <taxon>Bacteria</taxon>
        <taxon>Pseudomonadati</taxon>
        <taxon>Spirochaetota</taxon>
        <taxon>Spirochaetia</taxon>
        <taxon>Brachyspirales</taxon>
        <taxon>Brachyspiraceae</taxon>
        <taxon>Brachyspira</taxon>
    </lineage>
</organism>
<dbReference type="AlphaFoldDB" id="A0A5C8EEH1"/>
<sequence>MKYIKYLLLLSILSYSILALTIGEENLFKAIDEKNPQNVSSILSGDTNININVLDANGYTPIHRAIYNNDLATVNELLKNTNLNINSKLDIRVAIDGWYLGGASPLILASYLGYTNIVETLLNNNANIKTKDDVDGSMAIHMAAANGNNDIIKILLSKDETIINEKDNKGNTPLHWASMKDKPETIKLLVENGADIESKDIDGWTPLHYASAFSSLETVENLINLGADTKSKANDGSIPLSYAQKDEVKNYLAGKENIERENEDSKKSEDNIIRNDPNEIEKEKEEDKLEEKKEETTSPTPTIEPLENKELDIKQLELLVAIKNNDIIAVNNLIKEGVNPNFQDEEGFSPLHRAIEIDSLDLVNALLSYKGIDTEIKLPYEVTSSNGWYLGGDTPLLYASYMGNSQIVSALLNANCNIRARDDIDGAMAIHIAAANEHNDIVNLLIKKDKTLLNEKDNNGGDTPLHWAIMKSSNSTIRLLLSLGANPSQQNSSGQNPLHYGALYGNMDAVVVLVEKYNVNKGLKDKDGDTAADIASQNGYENIASYLSGSAYVSRDEYKDKNADKTEEYKYQKQEEEEGLPVYNKKRDLTKKWWVF</sequence>
<dbReference type="EMBL" id="SAYB01000006">
    <property type="protein sequence ID" value="TXJ36126.1"/>
    <property type="molecule type" value="Genomic_DNA"/>
</dbReference>
<accession>A0A5C8EEH1</accession>
<dbReference type="Proteomes" id="UP000322814">
    <property type="component" value="Unassembled WGS sequence"/>
</dbReference>
<evidence type="ECO:0000313" key="5">
    <source>
        <dbReference type="EMBL" id="TXJ36126.1"/>
    </source>
</evidence>
<gene>
    <name evidence="5" type="ORF">EPJ78_09060</name>
</gene>
<feature type="compositionally biased region" description="Basic and acidic residues" evidence="4">
    <location>
        <begin position="256"/>
        <end position="296"/>
    </location>
</feature>
<dbReference type="PRINTS" id="PR01415">
    <property type="entry name" value="ANKYRIN"/>
</dbReference>
<evidence type="ECO:0000256" key="4">
    <source>
        <dbReference type="SAM" id="MobiDB-lite"/>
    </source>
</evidence>